<dbReference type="InterPro" id="IPR024516">
    <property type="entry name" value="Mce_C"/>
</dbReference>
<dbReference type="PRINTS" id="PR01782">
    <property type="entry name" value="MCEVIRFACTOR"/>
</dbReference>
<dbReference type="PANTHER" id="PTHR33371">
    <property type="entry name" value="INTERMEMBRANE PHOSPHOLIPID TRANSPORT SYSTEM BINDING PROTEIN MLAD-RELATED"/>
    <property type="match status" value="1"/>
</dbReference>
<dbReference type="Pfam" id="PF11887">
    <property type="entry name" value="Mce4_CUP1"/>
    <property type="match status" value="1"/>
</dbReference>
<evidence type="ECO:0000313" key="3">
    <source>
        <dbReference type="EMBL" id="QHN38085.1"/>
    </source>
</evidence>
<feature type="domain" description="Mammalian cell entry C-terminal" evidence="2">
    <location>
        <begin position="131"/>
        <end position="300"/>
    </location>
</feature>
<dbReference type="InterPro" id="IPR005693">
    <property type="entry name" value="Mce"/>
</dbReference>
<protein>
    <submittedName>
        <fullName evidence="3">MCE family protein</fullName>
    </submittedName>
</protein>
<dbReference type="EMBL" id="CP045810">
    <property type="protein sequence ID" value="QHN38085.1"/>
    <property type="molecule type" value="Genomic_DNA"/>
</dbReference>
<accession>A0A857LNW8</accession>
<dbReference type="AlphaFoldDB" id="A0A857LNW8"/>
<dbReference type="NCBIfam" id="TIGR00996">
    <property type="entry name" value="Mtu_fam_mce"/>
    <property type="match status" value="1"/>
</dbReference>
<sequence length="348" mass="37171">MISRKGTELPTFREMPRRRVAAIGIGITVVLVLVGLFYDRIPTFGGADSHEAYFAEIGSLRPGDKVQISGVDVGKVSDIALAGDKVRVSFTVDSPVNLGSGTRAAIVTTSVLGKRGLRLEPRGAGSLGREPIPLDRTTAPYSLTDALDDAGRTLGKADATKIDGALRAVNDVLDHAAPELGPALRGVGDLSKTIGSRDEQLRTLLKRSRSVTTILADRGKQINQLVLDSAFLLRELGSRRDELTRLIIGVRFLAKQISATITENNAEITPALTRLQSVLNVLEQQKTAISQAIPGLRNFSMSLGESVATGPFFTAFTANLVPVIYFQPLVDALVSDADRTTTDGRGGR</sequence>
<dbReference type="Pfam" id="PF02470">
    <property type="entry name" value="MlaD"/>
    <property type="match status" value="1"/>
</dbReference>
<feature type="domain" description="Mce/MlaD" evidence="1">
    <location>
        <begin position="51"/>
        <end position="121"/>
    </location>
</feature>
<name>A0A857LNW8_9ACTN</name>
<evidence type="ECO:0000259" key="1">
    <source>
        <dbReference type="Pfam" id="PF02470"/>
    </source>
</evidence>
<dbReference type="GO" id="GO:0005576">
    <property type="term" value="C:extracellular region"/>
    <property type="evidence" value="ECO:0007669"/>
    <property type="project" value="TreeGrafter"/>
</dbReference>
<gene>
    <name evidence="3" type="ORF">GII30_01790</name>
</gene>
<dbReference type="PANTHER" id="PTHR33371:SF18">
    <property type="entry name" value="MCE-FAMILY PROTEIN MCE3C"/>
    <property type="match status" value="1"/>
</dbReference>
<evidence type="ECO:0000259" key="2">
    <source>
        <dbReference type="Pfam" id="PF11887"/>
    </source>
</evidence>
<reference evidence="3" key="1">
    <citation type="journal article" date="2021" name="Nat. Microbiol.">
        <title>Cocultivation of an ultrasmall environmental parasitic bacterium with lytic ability against bacteria associated with wastewater foams.</title>
        <authorList>
            <person name="Batinovic S."/>
            <person name="Rose J.J.A."/>
            <person name="Ratcliffe J."/>
            <person name="Seviour R.J."/>
            <person name="Petrovski S."/>
        </authorList>
    </citation>
    <scope>NUCLEOTIDE SEQUENCE</scope>
    <source>
        <strain evidence="3">CON44</strain>
    </source>
</reference>
<dbReference type="InterPro" id="IPR052336">
    <property type="entry name" value="MlaD_Phospholipid_Transporter"/>
</dbReference>
<dbReference type="InterPro" id="IPR003399">
    <property type="entry name" value="Mce/MlaD"/>
</dbReference>
<organism evidence="3">
    <name type="scientific">Gordonia amarae</name>
    <dbReference type="NCBI Taxonomy" id="36821"/>
    <lineage>
        <taxon>Bacteria</taxon>
        <taxon>Bacillati</taxon>
        <taxon>Actinomycetota</taxon>
        <taxon>Actinomycetes</taxon>
        <taxon>Mycobacteriales</taxon>
        <taxon>Gordoniaceae</taxon>
        <taxon>Gordonia</taxon>
    </lineage>
</organism>
<proteinExistence type="predicted"/>